<dbReference type="AlphaFoldDB" id="A0A1E5LC17"/>
<reference evidence="2 3" key="1">
    <citation type="submission" date="2016-08" db="EMBL/GenBank/DDBJ databases">
        <title>Genome of Bacillus solimangrovi GH2-4.</title>
        <authorList>
            <person name="Lim S."/>
            <person name="Kim B.-C."/>
        </authorList>
    </citation>
    <scope>NUCLEOTIDE SEQUENCE [LARGE SCALE GENOMIC DNA]</scope>
    <source>
        <strain evidence="2 3">GH2-4</strain>
    </source>
</reference>
<dbReference type="EMBL" id="MJEH01000055">
    <property type="protein sequence ID" value="OEH91617.1"/>
    <property type="molecule type" value="Genomic_DNA"/>
</dbReference>
<evidence type="ECO:0000256" key="1">
    <source>
        <dbReference type="SAM" id="Phobius"/>
    </source>
</evidence>
<gene>
    <name evidence="2" type="ORF">BFG57_04390</name>
</gene>
<keyword evidence="3" id="KW-1185">Reference proteome</keyword>
<keyword evidence="1" id="KW-0472">Membrane</keyword>
<evidence type="ECO:0000313" key="3">
    <source>
        <dbReference type="Proteomes" id="UP000095209"/>
    </source>
</evidence>
<keyword evidence="1" id="KW-1133">Transmembrane helix</keyword>
<feature type="transmembrane region" description="Helical" evidence="1">
    <location>
        <begin position="12"/>
        <end position="34"/>
    </location>
</feature>
<protein>
    <submittedName>
        <fullName evidence="2">Uncharacterized protein</fullName>
    </submittedName>
</protein>
<proteinExistence type="predicted"/>
<accession>A0A1E5LC17</accession>
<sequence length="61" mass="6403">MGAMLLDFTLLALFIVGITATVGVISSAIGIKVFGRGKENKHVNQSNKTQVGWKAVGGTKK</sequence>
<dbReference type="Proteomes" id="UP000095209">
    <property type="component" value="Unassembled WGS sequence"/>
</dbReference>
<organism evidence="2 3">
    <name type="scientific">Bacillus solimangrovi</name>
    <dbReference type="NCBI Taxonomy" id="1305675"/>
    <lineage>
        <taxon>Bacteria</taxon>
        <taxon>Bacillati</taxon>
        <taxon>Bacillota</taxon>
        <taxon>Bacilli</taxon>
        <taxon>Bacillales</taxon>
        <taxon>Bacillaceae</taxon>
        <taxon>Bacillus</taxon>
    </lineage>
</organism>
<dbReference type="RefSeq" id="WP_069718354.1">
    <property type="nucleotide sequence ID" value="NZ_MJEH01000055.1"/>
</dbReference>
<evidence type="ECO:0000313" key="2">
    <source>
        <dbReference type="EMBL" id="OEH91617.1"/>
    </source>
</evidence>
<dbReference type="OrthoDB" id="2888596at2"/>
<keyword evidence="1" id="KW-0812">Transmembrane</keyword>
<name>A0A1E5LC17_9BACI</name>
<comment type="caution">
    <text evidence="2">The sequence shown here is derived from an EMBL/GenBank/DDBJ whole genome shotgun (WGS) entry which is preliminary data.</text>
</comment>